<proteinExistence type="predicted"/>
<organism evidence="2 3">
    <name type="scientific">Exophiala viscosa</name>
    <dbReference type="NCBI Taxonomy" id="2486360"/>
    <lineage>
        <taxon>Eukaryota</taxon>
        <taxon>Fungi</taxon>
        <taxon>Dikarya</taxon>
        <taxon>Ascomycota</taxon>
        <taxon>Pezizomycotina</taxon>
        <taxon>Eurotiomycetes</taxon>
        <taxon>Chaetothyriomycetidae</taxon>
        <taxon>Chaetothyriales</taxon>
        <taxon>Herpotrichiellaceae</taxon>
        <taxon>Exophiala</taxon>
    </lineage>
</organism>
<reference evidence="2" key="1">
    <citation type="journal article" date="2022" name="bioRxiv">
        <title>Deciphering the potential niche of two novel black yeast fungi from a biological soil crust based on their genomes, phenotypes, and melanin regulation.</title>
        <authorList>
            <consortium name="DOE Joint Genome Institute"/>
            <person name="Carr E.C."/>
            <person name="Barton Q."/>
            <person name="Grambo S."/>
            <person name="Sullivan M."/>
            <person name="Renfro C.M."/>
            <person name="Kuo A."/>
            <person name="Pangilinan J."/>
            <person name="Lipzen A."/>
            <person name="Keymanesh K."/>
            <person name="Savage E."/>
            <person name="Barry K."/>
            <person name="Grigoriev I.V."/>
            <person name="Riekhof W.R."/>
            <person name="Harris S.S."/>
        </authorList>
    </citation>
    <scope>NUCLEOTIDE SEQUENCE</scope>
    <source>
        <strain evidence="2">JF 03-4F</strain>
    </source>
</reference>
<evidence type="ECO:0000313" key="3">
    <source>
        <dbReference type="Proteomes" id="UP001203852"/>
    </source>
</evidence>
<feature type="compositionally biased region" description="Low complexity" evidence="1">
    <location>
        <begin position="51"/>
        <end position="62"/>
    </location>
</feature>
<accession>A0AAN6DUY4</accession>
<keyword evidence="3" id="KW-1185">Reference proteome</keyword>
<feature type="region of interest" description="Disordered" evidence="1">
    <location>
        <begin position="1"/>
        <end position="113"/>
    </location>
</feature>
<dbReference type="Proteomes" id="UP001203852">
    <property type="component" value="Unassembled WGS sequence"/>
</dbReference>
<dbReference type="AlphaFoldDB" id="A0AAN6DUY4"/>
<sequence>MENTRGGHAEGYEPDSLDTSQHGISQNTIDEEKSNYGANKGADRDIGARMPTSTSTTAPSLPEVSGGKSLMDSVDEALKGSTGAASDKAQRIDESVKVGDDDDLHEKAASKQP</sequence>
<dbReference type="EMBL" id="MU404356">
    <property type="protein sequence ID" value="KAI1611270.1"/>
    <property type="molecule type" value="Genomic_DNA"/>
</dbReference>
<protein>
    <submittedName>
        <fullName evidence="2">Uncharacterized protein</fullName>
    </submittedName>
</protein>
<feature type="compositionally biased region" description="Polar residues" evidence="1">
    <location>
        <begin position="17"/>
        <end position="28"/>
    </location>
</feature>
<feature type="compositionally biased region" description="Basic and acidic residues" evidence="1">
    <location>
        <begin position="1"/>
        <end position="11"/>
    </location>
</feature>
<evidence type="ECO:0000313" key="2">
    <source>
        <dbReference type="EMBL" id="KAI1611270.1"/>
    </source>
</evidence>
<evidence type="ECO:0000256" key="1">
    <source>
        <dbReference type="SAM" id="MobiDB-lite"/>
    </source>
</evidence>
<comment type="caution">
    <text evidence="2">The sequence shown here is derived from an EMBL/GenBank/DDBJ whole genome shotgun (WGS) entry which is preliminary data.</text>
</comment>
<feature type="compositionally biased region" description="Basic and acidic residues" evidence="1">
    <location>
        <begin position="88"/>
        <end position="113"/>
    </location>
</feature>
<name>A0AAN6DUY4_9EURO</name>
<gene>
    <name evidence="2" type="ORF">EDD36DRAFT_284284</name>
</gene>